<evidence type="ECO:0000313" key="5">
    <source>
        <dbReference type="Proteomes" id="UP000825002"/>
    </source>
</evidence>
<feature type="domain" description="Peptidase C1A papain C-terminal" evidence="3">
    <location>
        <begin position="53"/>
        <end position="259"/>
    </location>
</feature>
<feature type="transmembrane region" description="Helical" evidence="2">
    <location>
        <begin position="251"/>
        <end position="272"/>
    </location>
</feature>
<dbReference type="InterPro" id="IPR038765">
    <property type="entry name" value="Papain-like_cys_pep_sf"/>
</dbReference>
<organism evidence="4 5">
    <name type="scientific">Fragariocoptes setiger</name>
    <dbReference type="NCBI Taxonomy" id="1670756"/>
    <lineage>
        <taxon>Eukaryota</taxon>
        <taxon>Metazoa</taxon>
        <taxon>Ecdysozoa</taxon>
        <taxon>Arthropoda</taxon>
        <taxon>Chelicerata</taxon>
        <taxon>Arachnida</taxon>
        <taxon>Acari</taxon>
        <taxon>Acariformes</taxon>
        <taxon>Trombidiformes</taxon>
        <taxon>Prostigmata</taxon>
        <taxon>Eupodina</taxon>
        <taxon>Eriophyoidea</taxon>
        <taxon>Phytoptidae</taxon>
        <taxon>Fragariocoptes</taxon>
    </lineage>
</organism>
<gene>
    <name evidence="4" type="primary">cpl-1</name>
    <name evidence="4" type="ORF">GZH46_02848</name>
</gene>
<dbReference type="PROSITE" id="PS00639">
    <property type="entry name" value="THIOL_PROTEASE_HIS"/>
    <property type="match status" value="1"/>
</dbReference>
<dbReference type="SMART" id="SM00645">
    <property type="entry name" value="Pept_C1"/>
    <property type="match status" value="1"/>
</dbReference>
<name>A0ABQ7S5Y1_9ACAR</name>
<dbReference type="InterPro" id="IPR039417">
    <property type="entry name" value="Peptidase_C1A_papain-like"/>
</dbReference>
<accession>A0ABQ7S5Y1</accession>
<keyword evidence="5" id="KW-1185">Reference proteome</keyword>
<dbReference type="SUPFAM" id="SSF54001">
    <property type="entry name" value="Cysteine proteinases"/>
    <property type="match status" value="1"/>
</dbReference>
<comment type="caution">
    <text evidence="4">The sequence shown here is derived from an EMBL/GenBank/DDBJ whole genome shotgun (WGS) entry which is preliminary data.</text>
</comment>
<dbReference type="Gene3D" id="3.90.70.10">
    <property type="entry name" value="Cysteine proteinases"/>
    <property type="match status" value="1"/>
</dbReference>
<dbReference type="EMBL" id="JAIFTH010001166">
    <property type="protein sequence ID" value="KAG9508650.1"/>
    <property type="molecule type" value="Genomic_DNA"/>
</dbReference>
<reference evidence="4 5" key="1">
    <citation type="submission" date="2020-10" db="EMBL/GenBank/DDBJ databases">
        <authorList>
            <person name="Klimov P.B."/>
            <person name="Dyachkov S.M."/>
            <person name="Chetverikov P.E."/>
        </authorList>
    </citation>
    <scope>NUCLEOTIDE SEQUENCE [LARGE SCALE GENOMIC DNA]</scope>
    <source>
        <strain evidence="4">BMOC 18-1129-001#AD2665</strain>
        <tissue evidence="4">Entire mites</tissue>
    </source>
</reference>
<proteinExistence type="inferred from homology"/>
<dbReference type="Pfam" id="PF00112">
    <property type="entry name" value="Peptidase_C1"/>
    <property type="match status" value="1"/>
</dbReference>
<keyword evidence="2" id="KW-0472">Membrane</keyword>
<evidence type="ECO:0000256" key="2">
    <source>
        <dbReference type="SAM" id="Phobius"/>
    </source>
</evidence>
<dbReference type="InterPro" id="IPR025660">
    <property type="entry name" value="Pept_his_AS"/>
</dbReference>
<dbReference type="Proteomes" id="UP000825002">
    <property type="component" value="Unassembled WGS sequence"/>
</dbReference>
<evidence type="ECO:0000256" key="1">
    <source>
        <dbReference type="ARBA" id="ARBA00008455"/>
    </source>
</evidence>
<dbReference type="PANTHER" id="PTHR12411">
    <property type="entry name" value="CYSTEINE PROTEASE FAMILY C1-RELATED"/>
    <property type="match status" value="1"/>
</dbReference>
<comment type="similarity">
    <text evidence="1">Belongs to the peptidase C1 family.</text>
</comment>
<feature type="non-terminal residue" evidence="4">
    <location>
        <position position="287"/>
    </location>
</feature>
<keyword evidence="2" id="KW-0812">Transmembrane</keyword>
<evidence type="ECO:0000259" key="3">
    <source>
        <dbReference type="SMART" id="SM00645"/>
    </source>
</evidence>
<protein>
    <submittedName>
        <fullName evidence="4">Cathepsin L-like protein</fullName>
    </submittedName>
</protein>
<keyword evidence="2" id="KW-1133">Transmembrane helix</keyword>
<evidence type="ECO:0000313" key="4">
    <source>
        <dbReference type="EMBL" id="KAG9508650.1"/>
    </source>
</evidence>
<dbReference type="InterPro" id="IPR013128">
    <property type="entry name" value="Peptidase_C1A"/>
</dbReference>
<dbReference type="CDD" id="cd02248">
    <property type="entry name" value="Peptidase_C1A"/>
    <property type="match status" value="1"/>
</dbReference>
<dbReference type="InterPro" id="IPR000668">
    <property type="entry name" value="Peptidase_C1A_C"/>
</dbReference>
<sequence>MHSYTQAVNRFSDMEYTKFIAKRTGLRVPSDFKSRSTPRLELAALKAISDGDVPASVDWRTKGQGSRPLWLVLGLRGEGAHALKTGKLVSLSEQNLVDCSCKYGNIGCDGGLMDNAYKYVIFNHGLDSEQSYPYSGREGDSRFNKSSIGTTETSFINVQHEDELALKKAVALHGPVSVGFAVTRRLFSYETGVFHDIDCEDTKMNHALLVVGYGTDPNGGDYWIVKNSWDDKWGDHGYFKSARNRNVSHCLVGRVSYCLIICCVILGTQISINKELTRRGRMNSIEH</sequence>